<comment type="caution">
    <text evidence="3">The sequence shown here is derived from an EMBL/GenBank/DDBJ whole genome shotgun (WGS) entry which is preliminary data.</text>
</comment>
<reference evidence="3 4" key="1">
    <citation type="submission" date="2024-08" db="EMBL/GenBank/DDBJ databases">
        <authorList>
            <person name="Cucini C."/>
            <person name="Frati F."/>
        </authorList>
    </citation>
    <scope>NUCLEOTIDE SEQUENCE [LARGE SCALE GENOMIC DNA]</scope>
</reference>
<keyword evidence="1" id="KW-0175">Coiled coil</keyword>
<name>A0ABP1QR78_9HEXA</name>
<feature type="coiled-coil region" evidence="1">
    <location>
        <begin position="133"/>
        <end position="160"/>
    </location>
</feature>
<evidence type="ECO:0000256" key="2">
    <source>
        <dbReference type="SAM" id="MobiDB-lite"/>
    </source>
</evidence>
<dbReference type="Proteomes" id="UP001642540">
    <property type="component" value="Unassembled WGS sequence"/>
</dbReference>
<sequence>MAQRDRFNKPVTSSLSDIIVKSEPEDDDIVMEVKPISVETVKSERDGPGPSSSGVTATASQGDRKRTIKTGSEHDSYPGLANVKKSRSEESHAIIVISDDDEDETNKKKLIKRLPPSYEAPSTSTQVKEEVTELATRADVTDLKQEIQALKQQQRRSQQKILKLELGFANIKKNVSNLMQSQVFRCPEHIPIECRDLRFNSKEERDTHTQLSHGFKLVTLDGKGNQPNQGGNWEQEFFYQCTHKFCCGEKIYQTNERFLAHRRQNTLVWH</sequence>
<evidence type="ECO:0000313" key="4">
    <source>
        <dbReference type="Proteomes" id="UP001642540"/>
    </source>
</evidence>
<feature type="compositionally biased region" description="Polar residues" evidence="2">
    <location>
        <begin position="50"/>
        <end position="61"/>
    </location>
</feature>
<organism evidence="3 4">
    <name type="scientific">Orchesella dallaii</name>
    <dbReference type="NCBI Taxonomy" id="48710"/>
    <lineage>
        <taxon>Eukaryota</taxon>
        <taxon>Metazoa</taxon>
        <taxon>Ecdysozoa</taxon>
        <taxon>Arthropoda</taxon>
        <taxon>Hexapoda</taxon>
        <taxon>Collembola</taxon>
        <taxon>Entomobryomorpha</taxon>
        <taxon>Entomobryoidea</taxon>
        <taxon>Orchesellidae</taxon>
        <taxon>Orchesellinae</taxon>
        <taxon>Orchesella</taxon>
    </lineage>
</organism>
<evidence type="ECO:0000256" key="1">
    <source>
        <dbReference type="SAM" id="Coils"/>
    </source>
</evidence>
<proteinExistence type="predicted"/>
<protein>
    <submittedName>
        <fullName evidence="3">Uncharacterized protein</fullName>
    </submittedName>
</protein>
<gene>
    <name evidence="3" type="ORF">ODALV1_LOCUS12880</name>
</gene>
<accession>A0ABP1QR78</accession>
<feature type="region of interest" description="Disordered" evidence="2">
    <location>
        <begin position="1"/>
        <end position="89"/>
    </location>
</feature>
<keyword evidence="4" id="KW-1185">Reference proteome</keyword>
<evidence type="ECO:0000313" key="3">
    <source>
        <dbReference type="EMBL" id="CAL8108120.1"/>
    </source>
</evidence>
<dbReference type="EMBL" id="CAXLJM020000039">
    <property type="protein sequence ID" value="CAL8108120.1"/>
    <property type="molecule type" value="Genomic_DNA"/>
</dbReference>